<proteinExistence type="predicted"/>
<dbReference type="OrthoDB" id="8480302at2"/>
<name>A0A0X8G558_9FLAO</name>
<feature type="domain" description="DUF2007" evidence="2">
    <location>
        <begin position="4"/>
        <end position="70"/>
    </location>
</feature>
<organism evidence="3 4">
    <name type="scientific">Lutibacter profundi</name>
    <dbReference type="NCBI Taxonomy" id="1622118"/>
    <lineage>
        <taxon>Bacteria</taxon>
        <taxon>Pseudomonadati</taxon>
        <taxon>Bacteroidota</taxon>
        <taxon>Flavobacteriia</taxon>
        <taxon>Flavobacteriales</taxon>
        <taxon>Flavobacteriaceae</taxon>
        <taxon>Lutibacter</taxon>
    </lineage>
</organism>
<dbReference type="AlphaFoldDB" id="A0A0X8G558"/>
<dbReference type="InterPro" id="IPR011322">
    <property type="entry name" value="N-reg_PII-like_a/b"/>
</dbReference>
<dbReference type="InterPro" id="IPR018551">
    <property type="entry name" value="DUF2007"/>
</dbReference>
<reference evidence="3 4" key="2">
    <citation type="journal article" date="2016" name="Int. J. Syst. Evol. Microbiol.">
        <title>Lutibacter profundi sp. nov., isolated from a deep-sea hydrothermal system on the Arctic Mid-Ocean Ridge and emended description of the genus Lutibacter.</title>
        <authorList>
            <person name="Le Moine Bauer S."/>
            <person name="Roalkvam I."/>
            <person name="Steen I.H."/>
            <person name="Dahle H."/>
        </authorList>
    </citation>
    <scope>NUCLEOTIDE SEQUENCE [LARGE SCALE GENOMIC DNA]</scope>
    <source>
        <strain evidence="3 4">LP1</strain>
    </source>
</reference>
<dbReference type="Proteomes" id="UP000059672">
    <property type="component" value="Chromosome"/>
</dbReference>
<dbReference type="KEGG" id="lut:Lupro_02725"/>
<dbReference type="RefSeq" id="WP_068206073.1">
    <property type="nucleotide sequence ID" value="NZ_CP013355.1"/>
</dbReference>
<gene>
    <name evidence="3" type="ORF">Lupro_02725</name>
</gene>
<accession>A0A0X8G558</accession>
<feature type="transmembrane region" description="Helical" evidence="1">
    <location>
        <begin position="101"/>
        <end position="120"/>
    </location>
</feature>
<dbReference type="SUPFAM" id="SSF54913">
    <property type="entry name" value="GlnB-like"/>
    <property type="match status" value="1"/>
</dbReference>
<evidence type="ECO:0000313" key="3">
    <source>
        <dbReference type="EMBL" id="AMC10230.1"/>
    </source>
</evidence>
<keyword evidence="1" id="KW-1133">Transmembrane helix</keyword>
<dbReference type="EMBL" id="CP013355">
    <property type="protein sequence ID" value="AMC10230.1"/>
    <property type="molecule type" value="Genomic_DNA"/>
</dbReference>
<dbReference type="Pfam" id="PF09413">
    <property type="entry name" value="DUF2007"/>
    <property type="match status" value="1"/>
</dbReference>
<keyword evidence="1" id="KW-0812">Transmembrane</keyword>
<evidence type="ECO:0000259" key="2">
    <source>
        <dbReference type="Pfam" id="PF09413"/>
    </source>
</evidence>
<reference evidence="4" key="1">
    <citation type="submission" date="2015-12" db="EMBL/GenBank/DDBJ databases">
        <title>Complete genome sequence of Lutibacter profundus strain LP1.</title>
        <authorList>
            <person name="Wissuwa J."/>
            <person name="Le Moine Bauer S."/>
            <person name="Stokke R."/>
            <person name="Dahle H."/>
            <person name="Steen I.H."/>
        </authorList>
    </citation>
    <scope>NUCLEOTIDE SEQUENCE [LARGE SCALE GENOMIC DNA]</scope>
    <source>
        <strain evidence="4">LP1</strain>
    </source>
</reference>
<evidence type="ECO:0000313" key="4">
    <source>
        <dbReference type="Proteomes" id="UP000059672"/>
    </source>
</evidence>
<protein>
    <recommendedName>
        <fullName evidence="2">DUF2007 domain-containing protein</fullName>
    </recommendedName>
</protein>
<dbReference type="STRING" id="1622118.Lupro_02725"/>
<keyword evidence="1" id="KW-0472">Membrane</keyword>
<evidence type="ECO:0000256" key="1">
    <source>
        <dbReference type="SAM" id="Phobius"/>
    </source>
</evidence>
<sequence length="137" mass="15521">MGLVTIRTFENGPEAHLFKTKLLSLGIECFIFDEQTITLNPIMGVAIGGIKLKVNENDYEKSNQVITDIENTPLTNEKDEILKCPKCNSIELYTGFKSMKGVKGIISTITSFLFMIYPVYFKNVYKCKDCGNEFDKE</sequence>
<keyword evidence="4" id="KW-1185">Reference proteome</keyword>